<reference evidence="4" key="1">
    <citation type="submission" date="2016-10" db="EMBL/GenBank/DDBJ databases">
        <authorList>
            <person name="Varghese N."/>
            <person name="Submissions S."/>
        </authorList>
    </citation>
    <scope>NUCLEOTIDE SEQUENCE [LARGE SCALE GENOMIC DNA]</scope>
    <source>
        <strain evidence="4">DSM 45422</strain>
    </source>
</reference>
<feature type="transmembrane region" description="Helical" evidence="2">
    <location>
        <begin position="31"/>
        <end position="58"/>
    </location>
</feature>
<feature type="transmembrane region" description="Helical" evidence="2">
    <location>
        <begin position="159"/>
        <end position="178"/>
    </location>
</feature>
<keyword evidence="2" id="KW-0472">Membrane</keyword>
<dbReference type="EMBL" id="FNOT01000003">
    <property type="protein sequence ID" value="SDX78143.1"/>
    <property type="molecule type" value="Genomic_DNA"/>
</dbReference>
<dbReference type="Proteomes" id="UP000198921">
    <property type="component" value="Unassembled WGS sequence"/>
</dbReference>
<protein>
    <recommendedName>
        <fullName evidence="5">DUF4389 domain-containing protein</fullName>
    </recommendedName>
</protein>
<organism evidence="3 4">
    <name type="scientific">Geodermatophilus africanus</name>
    <dbReference type="NCBI Taxonomy" id="1137993"/>
    <lineage>
        <taxon>Bacteria</taxon>
        <taxon>Bacillati</taxon>
        <taxon>Actinomycetota</taxon>
        <taxon>Actinomycetes</taxon>
        <taxon>Geodermatophilales</taxon>
        <taxon>Geodermatophilaceae</taxon>
        <taxon>Geodermatophilus</taxon>
    </lineage>
</organism>
<gene>
    <name evidence="3" type="ORF">SAMN05660209_01216</name>
</gene>
<dbReference type="RefSeq" id="WP_091152542.1">
    <property type="nucleotide sequence ID" value="NZ_FNOT01000003.1"/>
</dbReference>
<feature type="region of interest" description="Disordered" evidence="1">
    <location>
        <begin position="216"/>
        <end position="250"/>
    </location>
</feature>
<keyword evidence="4" id="KW-1185">Reference proteome</keyword>
<evidence type="ECO:0000313" key="3">
    <source>
        <dbReference type="EMBL" id="SDX78143.1"/>
    </source>
</evidence>
<accession>A0A1H3EHA5</accession>
<sequence>MTENRTPYPVRVDASEDAPSRGLWLVKWLLLIPHVVVLAFLWLAFSVVGVIAFFAILFTARYPRALFDFNVGVLRWSWRVHYYGYWALGTDRYPPFTLADVPDYPAHLDVAYPERLSRGLVLIKWWLLAIPHYLIVSVFVGGGIWLATRTGDAGSGWEAGVSLLSLLVCFAAIVLLFTGRYPKPLYDLILGVDRWVLRVAAYTALMTDRYPPFRLDQGGTDPGSLPADPLPPAPGGVPATTPPAPTAPVR</sequence>
<feature type="transmembrane region" description="Helical" evidence="2">
    <location>
        <begin position="125"/>
        <end position="147"/>
    </location>
</feature>
<dbReference type="STRING" id="1137993.SAMN05660209_01216"/>
<dbReference type="InterPro" id="IPR025498">
    <property type="entry name" value="DUF4389"/>
</dbReference>
<keyword evidence="2" id="KW-1133">Transmembrane helix</keyword>
<dbReference type="Pfam" id="PF14333">
    <property type="entry name" value="DUF4389"/>
    <property type="match status" value="2"/>
</dbReference>
<evidence type="ECO:0000256" key="1">
    <source>
        <dbReference type="SAM" id="MobiDB-lite"/>
    </source>
</evidence>
<feature type="compositionally biased region" description="Pro residues" evidence="1">
    <location>
        <begin position="228"/>
        <end position="250"/>
    </location>
</feature>
<evidence type="ECO:0000313" key="4">
    <source>
        <dbReference type="Proteomes" id="UP000198921"/>
    </source>
</evidence>
<keyword evidence="2" id="KW-0812">Transmembrane</keyword>
<name>A0A1H3EHA5_9ACTN</name>
<dbReference type="OrthoDB" id="156718at2"/>
<evidence type="ECO:0000256" key="2">
    <source>
        <dbReference type="SAM" id="Phobius"/>
    </source>
</evidence>
<evidence type="ECO:0008006" key="5">
    <source>
        <dbReference type="Google" id="ProtNLM"/>
    </source>
</evidence>
<proteinExistence type="predicted"/>
<dbReference type="AlphaFoldDB" id="A0A1H3EHA5"/>